<gene>
    <name evidence="5" type="ORF">EV200_101665</name>
    <name evidence="4" type="ORF">GCM10011413_04010</name>
</gene>
<sequence>MDGILQCIIIDDDHEAINALSTLISDHEGLILQKSFTDPLLALAEILDQNEVIEIAFLDINMPLLSGLELAKRIQGKVNFVVFVTAFQEYSLKAFEVNALQYLIKPITKINLIDVISQINQLKLHQSKNAKPIGNVADDGIYILDGVKGQYLRIEIASIILFSAEKNQVHIFTETGDYIANAGISKVIADLKNDQRFMRIHKSHIINLNAINKVLANLVYLHKDYMAPISPQYRTAFFNYIQQRILKNRP</sequence>
<accession>A0A4R2HLY5</accession>
<dbReference type="Gene3D" id="3.40.50.2300">
    <property type="match status" value="1"/>
</dbReference>
<reference evidence="4" key="1">
    <citation type="journal article" date="2014" name="Int. J. Syst. Evol. Microbiol.">
        <title>Complete genome of a new Firmicutes species belonging to the dominant human colonic microbiota ('Ruminococcus bicirculans') reveals two chromosomes and a selective capacity to utilize plant glucans.</title>
        <authorList>
            <consortium name="NISC Comparative Sequencing Program"/>
            <person name="Wegmann U."/>
            <person name="Louis P."/>
            <person name="Goesmann A."/>
            <person name="Henrissat B."/>
            <person name="Duncan S.H."/>
            <person name="Flint H.J."/>
        </authorList>
    </citation>
    <scope>NUCLEOTIDE SEQUENCE</scope>
    <source>
        <strain evidence="4">CGMCC 1.15644</strain>
    </source>
</reference>
<dbReference type="Pfam" id="PF00072">
    <property type="entry name" value="Response_reg"/>
    <property type="match status" value="1"/>
</dbReference>
<dbReference type="Proteomes" id="UP000295684">
    <property type="component" value="Unassembled WGS sequence"/>
</dbReference>
<feature type="domain" description="HTH LytTR-type" evidence="3">
    <location>
        <begin position="147"/>
        <end position="214"/>
    </location>
</feature>
<dbReference type="RefSeq" id="WP_132529355.1">
    <property type="nucleotide sequence ID" value="NZ_BMJO01000001.1"/>
</dbReference>
<dbReference type="InterPro" id="IPR011006">
    <property type="entry name" value="CheY-like_superfamily"/>
</dbReference>
<dbReference type="GO" id="GO:0000156">
    <property type="term" value="F:phosphorelay response regulator activity"/>
    <property type="evidence" value="ECO:0007669"/>
    <property type="project" value="InterPro"/>
</dbReference>
<evidence type="ECO:0000313" key="4">
    <source>
        <dbReference type="EMBL" id="GGE41328.1"/>
    </source>
</evidence>
<keyword evidence="1" id="KW-0597">Phosphoprotein</keyword>
<dbReference type="OrthoDB" id="9787344at2"/>
<dbReference type="Gene3D" id="2.40.50.1020">
    <property type="entry name" value="LytTr DNA-binding domain"/>
    <property type="match status" value="1"/>
</dbReference>
<dbReference type="SMART" id="SM00448">
    <property type="entry name" value="REC"/>
    <property type="match status" value="1"/>
</dbReference>
<dbReference type="PANTHER" id="PTHR37299">
    <property type="entry name" value="TRANSCRIPTIONAL REGULATOR-RELATED"/>
    <property type="match status" value="1"/>
</dbReference>
<dbReference type="AlphaFoldDB" id="A0A4R2HLY5"/>
<dbReference type="InterPro" id="IPR001789">
    <property type="entry name" value="Sig_transdc_resp-reg_receiver"/>
</dbReference>
<dbReference type="SMART" id="SM00850">
    <property type="entry name" value="LytTR"/>
    <property type="match status" value="1"/>
</dbReference>
<reference evidence="4" key="4">
    <citation type="submission" date="2024-05" db="EMBL/GenBank/DDBJ databases">
        <authorList>
            <person name="Sun Q."/>
            <person name="Zhou Y."/>
        </authorList>
    </citation>
    <scope>NUCLEOTIDE SEQUENCE</scope>
    <source>
        <strain evidence="4">CGMCC 1.15644</strain>
    </source>
</reference>
<reference evidence="7" key="2">
    <citation type="journal article" date="2019" name="Int. J. Syst. Evol. Microbiol.">
        <title>The Global Catalogue of Microorganisms (GCM) 10K type strain sequencing project: providing services to taxonomists for standard genome sequencing and annotation.</title>
        <authorList>
            <consortium name="The Broad Institute Genomics Platform"/>
            <consortium name="The Broad Institute Genome Sequencing Center for Infectious Disease"/>
            <person name="Wu L."/>
            <person name="Ma J."/>
        </authorList>
    </citation>
    <scope>NUCLEOTIDE SEQUENCE [LARGE SCALE GENOMIC DNA]</scope>
    <source>
        <strain evidence="7">CGMCC 1.15644</strain>
    </source>
</reference>
<organism evidence="5 6">
    <name type="scientific">Pedobacter psychrotolerans</name>
    <dbReference type="NCBI Taxonomy" id="1843235"/>
    <lineage>
        <taxon>Bacteria</taxon>
        <taxon>Pseudomonadati</taxon>
        <taxon>Bacteroidota</taxon>
        <taxon>Sphingobacteriia</taxon>
        <taxon>Sphingobacteriales</taxon>
        <taxon>Sphingobacteriaceae</taxon>
        <taxon>Pedobacter</taxon>
    </lineage>
</organism>
<dbReference type="GO" id="GO:0003677">
    <property type="term" value="F:DNA binding"/>
    <property type="evidence" value="ECO:0007669"/>
    <property type="project" value="UniProtKB-KW"/>
</dbReference>
<dbReference type="SUPFAM" id="SSF52172">
    <property type="entry name" value="CheY-like"/>
    <property type="match status" value="1"/>
</dbReference>
<name>A0A4R2HLY5_9SPHI</name>
<protein>
    <submittedName>
        <fullName evidence="4">DNA-binding response regulator</fullName>
    </submittedName>
    <submittedName>
        <fullName evidence="5">LytTR family two component transcriptional regulator</fullName>
    </submittedName>
</protein>
<dbReference type="InterPro" id="IPR007492">
    <property type="entry name" value="LytTR_DNA-bd_dom"/>
</dbReference>
<keyword evidence="4" id="KW-0238">DNA-binding</keyword>
<proteinExistence type="predicted"/>
<keyword evidence="7" id="KW-1185">Reference proteome</keyword>
<dbReference type="InterPro" id="IPR046947">
    <property type="entry name" value="LytR-like"/>
</dbReference>
<evidence type="ECO:0000313" key="5">
    <source>
        <dbReference type="EMBL" id="TCO31217.1"/>
    </source>
</evidence>
<evidence type="ECO:0000256" key="1">
    <source>
        <dbReference type="PROSITE-ProRule" id="PRU00169"/>
    </source>
</evidence>
<evidence type="ECO:0000313" key="7">
    <source>
        <dbReference type="Proteomes" id="UP000622648"/>
    </source>
</evidence>
<feature type="modified residue" description="4-aspartylphosphate" evidence="1">
    <location>
        <position position="59"/>
    </location>
</feature>
<dbReference type="PANTHER" id="PTHR37299:SF1">
    <property type="entry name" value="STAGE 0 SPORULATION PROTEIN A HOMOLOG"/>
    <property type="match status" value="1"/>
</dbReference>
<dbReference type="EMBL" id="BMJO01000001">
    <property type="protein sequence ID" value="GGE41328.1"/>
    <property type="molecule type" value="Genomic_DNA"/>
</dbReference>
<feature type="domain" description="Response regulatory" evidence="2">
    <location>
        <begin position="6"/>
        <end position="120"/>
    </location>
</feature>
<evidence type="ECO:0000259" key="2">
    <source>
        <dbReference type="PROSITE" id="PS50110"/>
    </source>
</evidence>
<dbReference type="PROSITE" id="PS50110">
    <property type="entry name" value="RESPONSE_REGULATORY"/>
    <property type="match status" value="1"/>
</dbReference>
<reference evidence="5 6" key="3">
    <citation type="submission" date="2019-03" db="EMBL/GenBank/DDBJ databases">
        <title>Genomic Encyclopedia of Type Strains, Phase IV (KMG-IV): sequencing the most valuable type-strain genomes for metagenomic binning, comparative biology and taxonomic classification.</title>
        <authorList>
            <person name="Goeker M."/>
        </authorList>
    </citation>
    <scope>NUCLEOTIDE SEQUENCE [LARGE SCALE GENOMIC DNA]</scope>
    <source>
        <strain evidence="5 6">DSM 103236</strain>
    </source>
</reference>
<dbReference type="Pfam" id="PF04397">
    <property type="entry name" value="LytTR"/>
    <property type="match status" value="1"/>
</dbReference>
<dbReference type="EMBL" id="SLWO01000001">
    <property type="protein sequence ID" value="TCO31217.1"/>
    <property type="molecule type" value="Genomic_DNA"/>
</dbReference>
<dbReference type="Proteomes" id="UP000622648">
    <property type="component" value="Unassembled WGS sequence"/>
</dbReference>
<comment type="caution">
    <text evidence="5">The sequence shown here is derived from an EMBL/GenBank/DDBJ whole genome shotgun (WGS) entry which is preliminary data.</text>
</comment>
<dbReference type="PROSITE" id="PS50930">
    <property type="entry name" value="HTH_LYTTR"/>
    <property type="match status" value="1"/>
</dbReference>
<evidence type="ECO:0000259" key="3">
    <source>
        <dbReference type="PROSITE" id="PS50930"/>
    </source>
</evidence>
<evidence type="ECO:0000313" key="6">
    <source>
        <dbReference type="Proteomes" id="UP000295684"/>
    </source>
</evidence>